<feature type="transmembrane region" description="Helical" evidence="6">
    <location>
        <begin position="202"/>
        <end position="225"/>
    </location>
</feature>
<keyword evidence="5 6" id="KW-0472">Membrane</keyword>
<proteinExistence type="inferred from homology"/>
<evidence type="ECO:0000313" key="8">
    <source>
        <dbReference type="Proteomes" id="UP000436522"/>
    </source>
</evidence>
<keyword evidence="3 6" id="KW-0812">Transmembrane</keyword>
<dbReference type="Proteomes" id="UP000436522">
    <property type="component" value="Unassembled WGS sequence"/>
</dbReference>
<sequence>MQDDIRALRRSTGTLAIIAVFVVAYFARDLILPVMLGFLLALTLSPINRFLQRRGLPAAFAATLLILSATACIGGAVFFAGDTVRAWSNDAPNIARDLKYKLSGVTETIDAVKDASTEVEKMTAAPAEGPQQVVVQQPGLLNSAVTVAASSLTSLAVALVLALFLLASGDLFYVKLVQTFRTLSGKKQALAMVYDIERRVSGYLLTITLINAGLGVVVAAALWAVGLEHAYIWGVAAFLLNYLPIIGGVVGTVFVGIHAITYFDSVSYALIAPIAYQVLTTVEAQFVTPYLLGRRLELNIVAVFLTVVLWAWLWGIAGALVAVPFLLVFKVVCDNVDSLTVISNFLGAAQDPPKQRT</sequence>
<feature type="transmembrane region" description="Helical" evidence="6">
    <location>
        <begin position="300"/>
        <end position="329"/>
    </location>
</feature>
<dbReference type="AlphaFoldDB" id="A0A640VZ71"/>
<protein>
    <submittedName>
        <fullName evidence="7">AI-2E family transporter</fullName>
    </submittedName>
</protein>
<accession>A0A640VZ71</accession>
<organism evidence="7 8">
    <name type="scientific">Roseobacter cerasinus</name>
    <dbReference type="NCBI Taxonomy" id="2602289"/>
    <lineage>
        <taxon>Bacteria</taxon>
        <taxon>Pseudomonadati</taxon>
        <taxon>Pseudomonadota</taxon>
        <taxon>Alphaproteobacteria</taxon>
        <taxon>Rhodobacterales</taxon>
        <taxon>Roseobacteraceae</taxon>
        <taxon>Roseobacter</taxon>
    </lineage>
</organism>
<evidence type="ECO:0000256" key="4">
    <source>
        <dbReference type="ARBA" id="ARBA00022989"/>
    </source>
</evidence>
<evidence type="ECO:0000256" key="2">
    <source>
        <dbReference type="ARBA" id="ARBA00009773"/>
    </source>
</evidence>
<feature type="transmembrane region" description="Helical" evidence="6">
    <location>
        <begin position="58"/>
        <end position="80"/>
    </location>
</feature>
<feature type="transmembrane region" description="Helical" evidence="6">
    <location>
        <begin position="144"/>
        <end position="166"/>
    </location>
</feature>
<evidence type="ECO:0000256" key="1">
    <source>
        <dbReference type="ARBA" id="ARBA00004141"/>
    </source>
</evidence>
<evidence type="ECO:0000256" key="3">
    <source>
        <dbReference type="ARBA" id="ARBA00022692"/>
    </source>
</evidence>
<reference evidence="7 8" key="1">
    <citation type="submission" date="2019-12" db="EMBL/GenBank/DDBJ databases">
        <title>Roseobacter cerasinus sp. nov., isolated from seawater around aquaculture.</title>
        <authorList>
            <person name="Muramatsu S."/>
            <person name="Takabe Y."/>
            <person name="Mori K."/>
            <person name="Takaichi S."/>
            <person name="Hanada S."/>
        </authorList>
    </citation>
    <scope>NUCLEOTIDE SEQUENCE [LARGE SCALE GENOMIC DNA]</scope>
    <source>
        <strain evidence="7 8">AI77</strain>
    </source>
</reference>
<dbReference type="Pfam" id="PF01594">
    <property type="entry name" value="AI-2E_transport"/>
    <property type="match status" value="1"/>
</dbReference>
<comment type="similarity">
    <text evidence="2">Belongs to the autoinducer-2 exporter (AI-2E) (TC 2.A.86) family.</text>
</comment>
<evidence type="ECO:0000313" key="7">
    <source>
        <dbReference type="EMBL" id="GFE52411.1"/>
    </source>
</evidence>
<comment type="caution">
    <text evidence="7">The sequence shown here is derived from an EMBL/GenBank/DDBJ whole genome shotgun (WGS) entry which is preliminary data.</text>
</comment>
<dbReference type="EMBL" id="BLIV01000012">
    <property type="protein sequence ID" value="GFE52411.1"/>
    <property type="molecule type" value="Genomic_DNA"/>
</dbReference>
<name>A0A640VZ71_9RHOB</name>
<dbReference type="PANTHER" id="PTHR21716">
    <property type="entry name" value="TRANSMEMBRANE PROTEIN"/>
    <property type="match status" value="1"/>
</dbReference>
<dbReference type="GO" id="GO:0055085">
    <property type="term" value="P:transmembrane transport"/>
    <property type="evidence" value="ECO:0007669"/>
    <property type="project" value="TreeGrafter"/>
</dbReference>
<dbReference type="GO" id="GO:0016020">
    <property type="term" value="C:membrane"/>
    <property type="evidence" value="ECO:0007669"/>
    <property type="project" value="UniProtKB-SubCell"/>
</dbReference>
<evidence type="ECO:0000256" key="5">
    <source>
        <dbReference type="ARBA" id="ARBA00023136"/>
    </source>
</evidence>
<comment type="subcellular location">
    <subcellularLocation>
        <location evidence="1">Membrane</location>
        <topology evidence="1">Multi-pass membrane protein</topology>
    </subcellularLocation>
</comment>
<feature type="transmembrane region" description="Helical" evidence="6">
    <location>
        <begin position="268"/>
        <end position="288"/>
    </location>
</feature>
<feature type="transmembrane region" description="Helical" evidence="6">
    <location>
        <begin position="7"/>
        <end position="26"/>
    </location>
</feature>
<gene>
    <name evidence="7" type="ORF">So717_41640</name>
</gene>
<dbReference type="RefSeq" id="WP_159981026.1">
    <property type="nucleotide sequence ID" value="NZ_BLIV01000012.1"/>
</dbReference>
<keyword evidence="4 6" id="KW-1133">Transmembrane helix</keyword>
<dbReference type="InterPro" id="IPR002549">
    <property type="entry name" value="AI-2E-like"/>
</dbReference>
<feature type="transmembrane region" description="Helical" evidence="6">
    <location>
        <begin position="231"/>
        <end position="256"/>
    </location>
</feature>
<evidence type="ECO:0000256" key="6">
    <source>
        <dbReference type="SAM" id="Phobius"/>
    </source>
</evidence>
<dbReference type="OrthoDB" id="9799225at2"/>
<keyword evidence="8" id="KW-1185">Reference proteome</keyword>
<feature type="transmembrane region" description="Helical" evidence="6">
    <location>
        <begin position="32"/>
        <end position="51"/>
    </location>
</feature>
<dbReference type="PANTHER" id="PTHR21716:SF16">
    <property type="entry name" value="BLL1467 PROTEIN"/>
    <property type="match status" value="1"/>
</dbReference>